<dbReference type="InterPro" id="IPR000581">
    <property type="entry name" value="ILV_EDD_N"/>
</dbReference>
<dbReference type="FunFam" id="3.50.30.80:FF:000001">
    <property type="entry name" value="Dihydroxy-acid dehydratase"/>
    <property type="match status" value="1"/>
</dbReference>
<dbReference type="EMBL" id="JAKLMC020000029">
    <property type="protein sequence ID" value="KAK5950142.1"/>
    <property type="molecule type" value="Genomic_DNA"/>
</dbReference>
<keyword evidence="6" id="KW-0460">Magnesium</keyword>
<evidence type="ECO:0000256" key="14">
    <source>
        <dbReference type="ARBA" id="ARBA00029490"/>
    </source>
</evidence>
<evidence type="ECO:0000256" key="2">
    <source>
        <dbReference type="ARBA" id="ARBA00006486"/>
    </source>
</evidence>
<comment type="pathway">
    <text evidence="12">Amino-acid biosynthesis; L-valine biosynthesis; L-valine from pyruvate: step 3/4.</text>
</comment>
<dbReference type="SUPFAM" id="SSF52016">
    <property type="entry name" value="LeuD/IlvD-like"/>
    <property type="match status" value="1"/>
</dbReference>
<evidence type="ECO:0000256" key="16">
    <source>
        <dbReference type="ARBA" id="ARBA00052865"/>
    </source>
</evidence>
<dbReference type="InterPro" id="IPR004404">
    <property type="entry name" value="DihydroxyA_deHydtase"/>
</dbReference>
<proteinExistence type="inferred from homology"/>
<evidence type="ECO:0000256" key="13">
    <source>
        <dbReference type="ARBA" id="ARBA00029437"/>
    </source>
</evidence>
<dbReference type="GO" id="GO:0046872">
    <property type="term" value="F:metal ion binding"/>
    <property type="evidence" value="ECO:0007669"/>
    <property type="project" value="UniProtKB-KW"/>
</dbReference>
<evidence type="ECO:0000256" key="8">
    <source>
        <dbReference type="ARBA" id="ARBA00023014"/>
    </source>
</evidence>
<evidence type="ECO:0000256" key="6">
    <source>
        <dbReference type="ARBA" id="ARBA00022842"/>
    </source>
</evidence>
<comment type="catalytic activity">
    <reaction evidence="11">
        <text>(2R)-2,3-dihydroxy-3-methylbutanoate = 3-methyl-2-oxobutanoate + H2O</text>
        <dbReference type="Rhea" id="RHEA:24809"/>
        <dbReference type="ChEBI" id="CHEBI:11851"/>
        <dbReference type="ChEBI" id="CHEBI:15377"/>
        <dbReference type="ChEBI" id="CHEBI:49072"/>
        <dbReference type="EC" id="4.2.1.9"/>
    </reaction>
    <physiologicalReaction direction="left-to-right" evidence="11">
        <dbReference type="Rhea" id="RHEA:24810"/>
    </physiologicalReaction>
</comment>
<dbReference type="Proteomes" id="UP001316803">
    <property type="component" value="Unassembled WGS sequence"/>
</dbReference>
<comment type="cofactor">
    <cofactor evidence="1">
        <name>Mg(2+)</name>
        <dbReference type="ChEBI" id="CHEBI:18420"/>
    </cofactor>
</comment>
<dbReference type="InterPro" id="IPR042096">
    <property type="entry name" value="Dihydro-acid_dehy_C"/>
</dbReference>
<dbReference type="InterPro" id="IPR050165">
    <property type="entry name" value="DHAD_IlvD/Edd"/>
</dbReference>
<feature type="domain" description="Dihydroxy-acid/6-phosphogluconate dehydratase N-terminal" evidence="18">
    <location>
        <begin position="81"/>
        <end position="401"/>
    </location>
</feature>
<evidence type="ECO:0000256" key="7">
    <source>
        <dbReference type="ARBA" id="ARBA00023004"/>
    </source>
</evidence>
<evidence type="ECO:0000256" key="1">
    <source>
        <dbReference type="ARBA" id="ARBA00001946"/>
    </source>
</evidence>
<keyword evidence="4" id="KW-0001">2Fe-2S</keyword>
<evidence type="ECO:0000256" key="3">
    <source>
        <dbReference type="ARBA" id="ARBA00022605"/>
    </source>
</evidence>
<gene>
    <name evidence="20" type="primary">ILV3</name>
    <name evidence="20" type="ORF">OHC33_008857</name>
</gene>
<dbReference type="PROSITE" id="PS00887">
    <property type="entry name" value="ILVD_EDD_2"/>
    <property type="match status" value="1"/>
</dbReference>
<comment type="pathway">
    <text evidence="13">Amino-acid biosynthesis; L-isoleucine biosynthesis; L-isoleucine from 2-oxobutanoate: step 3/4.</text>
</comment>
<dbReference type="GO" id="GO:0008652">
    <property type="term" value="P:amino acid biosynthetic process"/>
    <property type="evidence" value="ECO:0007669"/>
    <property type="project" value="UniProtKB-KW"/>
</dbReference>
<dbReference type="PANTHER" id="PTHR21000">
    <property type="entry name" value="DIHYDROXY-ACID DEHYDRATASE DAD"/>
    <property type="match status" value="1"/>
</dbReference>
<organism evidence="20 21">
    <name type="scientific">Knufia fluminis</name>
    <dbReference type="NCBI Taxonomy" id="191047"/>
    <lineage>
        <taxon>Eukaryota</taxon>
        <taxon>Fungi</taxon>
        <taxon>Dikarya</taxon>
        <taxon>Ascomycota</taxon>
        <taxon>Pezizomycotina</taxon>
        <taxon>Eurotiomycetes</taxon>
        <taxon>Chaetothyriomycetidae</taxon>
        <taxon>Chaetothyriales</taxon>
        <taxon>Trichomeriaceae</taxon>
        <taxon>Knufia</taxon>
    </lineage>
</organism>
<feature type="domain" description="Dihydroxy-acid/6-phosphogluconate dehydratase C-terminal" evidence="19">
    <location>
        <begin position="413"/>
        <end position="606"/>
    </location>
</feature>
<evidence type="ECO:0000259" key="19">
    <source>
        <dbReference type="Pfam" id="PF24877"/>
    </source>
</evidence>
<protein>
    <recommendedName>
        <fullName evidence="14">dihydroxy-acid dehydratase</fullName>
        <ecNumber evidence="14">4.2.1.9</ecNumber>
    </recommendedName>
</protein>
<dbReference type="GO" id="GO:0051537">
    <property type="term" value="F:2 iron, 2 sulfur cluster binding"/>
    <property type="evidence" value="ECO:0007669"/>
    <property type="project" value="UniProtKB-KW"/>
</dbReference>
<dbReference type="EC" id="4.2.1.9" evidence="14"/>
<reference evidence="20 21" key="1">
    <citation type="submission" date="2022-12" db="EMBL/GenBank/DDBJ databases">
        <title>Genomic features and morphological characterization of a novel Knufia sp. strain isolated from spacecraft assembly facility.</title>
        <authorList>
            <person name="Teixeira M."/>
            <person name="Chander A.M."/>
            <person name="Stajich J.E."/>
            <person name="Venkateswaran K."/>
        </authorList>
    </citation>
    <scope>NUCLEOTIDE SEQUENCE [LARGE SCALE GENOMIC DNA]</scope>
    <source>
        <strain evidence="20 21">FJI-L2-BK-P2</strain>
    </source>
</reference>
<feature type="region of interest" description="Disordered" evidence="17">
    <location>
        <begin position="610"/>
        <end position="634"/>
    </location>
</feature>
<dbReference type="HAMAP" id="MF_00012">
    <property type="entry name" value="IlvD"/>
    <property type="match status" value="1"/>
</dbReference>
<dbReference type="SUPFAM" id="SSF143975">
    <property type="entry name" value="IlvD/EDD N-terminal domain-like"/>
    <property type="match status" value="1"/>
</dbReference>
<evidence type="ECO:0000256" key="10">
    <source>
        <dbReference type="ARBA" id="ARBA00023304"/>
    </source>
</evidence>
<evidence type="ECO:0000313" key="21">
    <source>
        <dbReference type="Proteomes" id="UP001316803"/>
    </source>
</evidence>
<feature type="compositionally biased region" description="Basic and acidic residues" evidence="17">
    <location>
        <begin position="32"/>
        <end position="43"/>
    </location>
</feature>
<evidence type="ECO:0000256" key="17">
    <source>
        <dbReference type="SAM" id="MobiDB-lite"/>
    </source>
</evidence>
<evidence type="ECO:0000313" key="20">
    <source>
        <dbReference type="EMBL" id="KAK5950142.1"/>
    </source>
</evidence>
<keyword evidence="8" id="KW-0411">Iron-sulfur</keyword>
<keyword evidence="21" id="KW-1185">Reference proteome</keyword>
<evidence type="ECO:0000256" key="12">
    <source>
        <dbReference type="ARBA" id="ARBA00029436"/>
    </source>
</evidence>
<dbReference type="NCBIfam" id="NF002068">
    <property type="entry name" value="PRK00911.1"/>
    <property type="match status" value="1"/>
</dbReference>
<evidence type="ECO:0000256" key="15">
    <source>
        <dbReference type="ARBA" id="ARBA00034078"/>
    </source>
</evidence>
<dbReference type="Pfam" id="PF00920">
    <property type="entry name" value="ILVD_EDD_N"/>
    <property type="match status" value="1"/>
</dbReference>
<evidence type="ECO:0000256" key="9">
    <source>
        <dbReference type="ARBA" id="ARBA00023239"/>
    </source>
</evidence>
<dbReference type="Pfam" id="PF24877">
    <property type="entry name" value="ILV_EDD_C"/>
    <property type="match status" value="1"/>
</dbReference>
<evidence type="ECO:0000259" key="18">
    <source>
        <dbReference type="Pfam" id="PF00920"/>
    </source>
</evidence>
<keyword evidence="9 20" id="KW-0456">Lyase</keyword>
<dbReference type="InterPro" id="IPR056740">
    <property type="entry name" value="ILV_EDD_C"/>
</dbReference>
<comment type="similarity">
    <text evidence="2">Belongs to the IlvD/Edd family.</text>
</comment>
<sequence>MRTILPSRLLRPQTWTARSSQISSRNFSTTFRRQDDAPKDLPKSELSGLNKVSGKITQPKSQGASQAMLYATGLDEIGMSKPQVGISSVWWSGNPCNMHLLDLSNIVKKGVSDAGLAPMQFNTIGVSDGISMGTTGMRYSLQSREIIADSIETVMQGQWYDANISLPGCDKNMPGVIMGMARVNRPSLMVYGGSTKAGCATTQNNADIDIVSAFQAYGQFISGDINEEQRFDIIRHACPGQGACGGMYTANTLSSAIETLGMTLPGSSSNPADSRAKQLECLAAGGAIKNLLKLDLKPSDIMTRQSFEEAIVLVMITGGSTNAVLHLIAMANAIGVDLTIDDFQTISDKTPFLADLKPSGKYVFNDLYQIGGTPALLKFLLKEGVIKGEHMTVTGQTLKKNLENAPDFPSDQKIIRPFSNPIKETGHLQILRGSLAPGGSVGKITGKEGLVFKGNAKVYNEEDLFIQALERGEIKKGEKTVVVIRYEGPKGGPGMPEMLKPSSAIMGAGLGHDVALITDGRFSGGSHGFLIGHITPEAMEGGPIGLVEDGDAITIDAQNRVMDLHVEQDILDKRRAAWEKNPPKPRTLRGTLGKYAKLVSTASTGCVTDLPENTSIHPERATKDDQHYRLQESV</sequence>
<keyword evidence="10" id="KW-0100">Branched-chain amino acid biosynthesis</keyword>
<dbReference type="PANTHER" id="PTHR21000:SF5">
    <property type="entry name" value="DIHYDROXY-ACID DEHYDRATASE, MITOCHONDRIAL"/>
    <property type="match status" value="1"/>
</dbReference>
<evidence type="ECO:0000256" key="5">
    <source>
        <dbReference type="ARBA" id="ARBA00022723"/>
    </source>
</evidence>
<keyword evidence="3" id="KW-0028">Amino-acid biosynthesis</keyword>
<comment type="cofactor">
    <cofactor evidence="15">
        <name>[2Fe-2S] cluster</name>
        <dbReference type="ChEBI" id="CHEBI:190135"/>
    </cofactor>
</comment>
<dbReference type="InterPro" id="IPR037237">
    <property type="entry name" value="IlvD/EDD_N"/>
</dbReference>
<keyword evidence="7" id="KW-0408">Iron</keyword>
<evidence type="ECO:0000256" key="4">
    <source>
        <dbReference type="ARBA" id="ARBA00022714"/>
    </source>
</evidence>
<dbReference type="AlphaFoldDB" id="A0AAN8EGD1"/>
<accession>A0AAN8EGD1</accession>
<name>A0AAN8EGD1_9EURO</name>
<feature type="compositionally biased region" description="Basic and acidic residues" evidence="17">
    <location>
        <begin position="617"/>
        <end position="634"/>
    </location>
</feature>
<dbReference type="NCBIfam" id="TIGR00110">
    <property type="entry name" value="ilvD"/>
    <property type="match status" value="1"/>
</dbReference>
<dbReference type="GO" id="GO:0009082">
    <property type="term" value="P:branched-chain amino acid biosynthetic process"/>
    <property type="evidence" value="ECO:0007669"/>
    <property type="project" value="UniProtKB-KW"/>
</dbReference>
<keyword evidence="5" id="KW-0479">Metal-binding</keyword>
<dbReference type="Gene3D" id="3.50.30.80">
    <property type="entry name" value="IlvD/EDD C-terminal domain-like"/>
    <property type="match status" value="1"/>
</dbReference>
<comment type="catalytic activity">
    <reaction evidence="16">
        <text>(2R,3R)-2,3-dihydroxy-3-methylpentanoate = (S)-3-methyl-2-oxopentanoate + H2O</text>
        <dbReference type="Rhea" id="RHEA:27694"/>
        <dbReference type="ChEBI" id="CHEBI:15377"/>
        <dbReference type="ChEBI" id="CHEBI:35146"/>
        <dbReference type="ChEBI" id="CHEBI:49258"/>
        <dbReference type="EC" id="4.2.1.9"/>
    </reaction>
    <physiologicalReaction direction="left-to-right" evidence="16">
        <dbReference type="Rhea" id="RHEA:27695"/>
    </physiologicalReaction>
</comment>
<dbReference type="InterPro" id="IPR020558">
    <property type="entry name" value="DiOHA_6PGluconate_deHydtase_CS"/>
</dbReference>
<dbReference type="GO" id="GO:0005739">
    <property type="term" value="C:mitochondrion"/>
    <property type="evidence" value="ECO:0007669"/>
    <property type="project" value="TreeGrafter"/>
</dbReference>
<feature type="region of interest" description="Disordered" evidence="17">
    <location>
        <begin position="27"/>
        <end position="58"/>
    </location>
</feature>
<comment type="caution">
    <text evidence="20">The sequence shown here is derived from an EMBL/GenBank/DDBJ whole genome shotgun (WGS) entry which is preliminary data.</text>
</comment>
<dbReference type="PROSITE" id="PS00886">
    <property type="entry name" value="ILVD_EDD_1"/>
    <property type="match status" value="1"/>
</dbReference>
<evidence type="ECO:0000256" key="11">
    <source>
        <dbReference type="ARBA" id="ARBA00029304"/>
    </source>
</evidence>
<dbReference type="GO" id="GO:0004160">
    <property type="term" value="F:dihydroxy-acid dehydratase activity"/>
    <property type="evidence" value="ECO:0007669"/>
    <property type="project" value="UniProtKB-EC"/>
</dbReference>